<organism evidence="1 2">
    <name type="scientific">Maledivibacter halophilus</name>
    <dbReference type="NCBI Taxonomy" id="36842"/>
    <lineage>
        <taxon>Bacteria</taxon>
        <taxon>Bacillati</taxon>
        <taxon>Bacillota</taxon>
        <taxon>Clostridia</taxon>
        <taxon>Peptostreptococcales</taxon>
        <taxon>Caminicellaceae</taxon>
        <taxon>Maledivibacter</taxon>
    </lineage>
</organism>
<accession>A0A1T5MV72</accession>
<dbReference type="OrthoDB" id="2991654at2"/>
<dbReference type="AlphaFoldDB" id="A0A1T5MV72"/>
<dbReference type="RefSeq" id="WP_079495992.1">
    <property type="nucleotide sequence ID" value="NZ_FUZT01000027.1"/>
</dbReference>
<name>A0A1T5MV72_9FIRM</name>
<gene>
    <name evidence="1" type="ORF">SAMN02194393_05432</name>
</gene>
<protein>
    <submittedName>
        <fullName evidence="1">Uncharacterized protein</fullName>
    </submittedName>
</protein>
<keyword evidence="2" id="KW-1185">Reference proteome</keyword>
<proteinExistence type="predicted"/>
<evidence type="ECO:0000313" key="1">
    <source>
        <dbReference type="EMBL" id="SKC92112.1"/>
    </source>
</evidence>
<reference evidence="2" key="1">
    <citation type="submission" date="2017-02" db="EMBL/GenBank/DDBJ databases">
        <authorList>
            <person name="Varghese N."/>
            <person name="Submissions S."/>
        </authorList>
    </citation>
    <scope>NUCLEOTIDE SEQUENCE [LARGE SCALE GENOMIC DNA]</scope>
    <source>
        <strain evidence="2">M1</strain>
    </source>
</reference>
<evidence type="ECO:0000313" key="2">
    <source>
        <dbReference type="Proteomes" id="UP000190285"/>
    </source>
</evidence>
<dbReference type="Proteomes" id="UP000190285">
    <property type="component" value="Unassembled WGS sequence"/>
</dbReference>
<sequence>MNSFDKIDIYAKIGDLKDIDYRNTLAIATIIELLVDKGIISRQEFARKAYILDQMSTDELRNLRSL</sequence>
<dbReference type="EMBL" id="FUZT01000027">
    <property type="protein sequence ID" value="SKC92112.1"/>
    <property type="molecule type" value="Genomic_DNA"/>
</dbReference>